<sequence>MKALVLTEFNKKLEVQDVPEPTLTEDGVIIRVKANGICRSDYHFVKGDLGWIGMNLDLPHVLGHEFSGVVEQVGSNVSKFKKGDRVVVPHAHGEGSCEYCMTGHSNICDHGSVVGVTYWGGYGEYVHVPDADRNVVILPDSISFEAGGALGCRFMTAFHGLIDQARLQPGEWVAVHGCGGLGLCVTHVASAMGARVISVDINDESLELAKEFGAEVTINGSKEDAVQKIMEITDGGTHVAVDALGAAVTCQNSVNSLRKRGRHLQLGMTSADEQGKVELPVDLMVVKELEFIGSSNMPVSRFPAMLNMIESGVLQPEKMITRKVNLEQAADILEEMGGFNAPGISVVNQW</sequence>
<dbReference type="InterPro" id="IPR020843">
    <property type="entry name" value="ER"/>
</dbReference>
<evidence type="ECO:0000256" key="1">
    <source>
        <dbReference type="ARBA" id="ARBA00022723"/>
    </source>
</evidence>
<dbReference type="InterPro" id="IPR013154">
    <property type="entry name" value="ADH-like_N"/>
</dbReference>
<feature type="domain" description="Enoyl reductase (ER)" evidence="5">
    <location>
        <begin position="8"/>
        <end position="347"/>
    </location>
</feature>
<accession>A0ABV7A7T0</accession>
<dbReference type="InterPro" id="IPR013149">
    <property type="entry name" value="ADH-like_C"/>
</dbReference>
<dbReference type="CDD" id="cd08260">
    <property type="entry name" value="Zn_ADH6"/>
    <property type="match status" value="1"/>
</dbReference>
<dbReference type="PANTHER" id="PTHR43401">
    <property type="entry name" value="L-THREONINE 3-DEHYDROGENASE"/>
    <property type="match status" value="1"/>
</dbReference>
<keyword evidence="7" id="KW-1185">Reference proteome</keyword>
<dbReference type="Proteomes" id="UP001595387">
    <property type="component" value="Unassembled WGS sequence"/>
</dbReference>
<dbReference type="EMBL" id="JBHRRZ010000032">
    <property type="protein sequence ID" value="MFC2949149.1"/>
    <property type="molecule type" value="Genomic_DNA"/>
</dbReference>
<evidence type="ECO:0000259" key="5">
    <source>
        <dbReference type="SMART" id="SM00829"/>
    </source>
</evidence>
<dbReference type="SUPFAM" id="SSF50129">
    <property type="entry name" value="GroES-like"/>
    <property type="match status" value="1"/>
</dbReference>
<evidence type="ECO:0000313" key="7">
    <source>
        <dbReference type="Proteomes" id="UP001595387"/>
    </source>
</evidence>
<evidence type="ECO:0000256" key="2">
    <source>
        <dbReference type="ARBA" id="ARBA00022833"/>
    </source>
</evidence>
<organism evidence="6 7">
    <name type="scientific">Virgibacillus sediminis</name>
    <dbReference type="NCBI Taxonomy" id="202260"/>
    <lineage>
        <taxon>Bacteria</taxon>
        <taxon>Bacillati</taxon>
        <taxon>Bacillota</taxon>
        <taxon>Bacilli</taxon>
        <taxon>Bacillales</taxon>
        <taxon>Bacillaceae</taxon>
        <taxon>Virgibacillus</taxon>
    </lineage>
</organism>
<reference evidence="7" key="1">
    <citation type="journal article" date="2019" name="Int. J. Syst. Evol. Microbiol.">
        <title>The Global Catalogue of Microorganisms (GCM) 10K type strain sequencing project: providing services to taxonomists for standard genome sequencing and annotation.</title>
        <authorList>
            <consortium name="The Broad Institute Genomics Platform"/>
            <consortium name="The Broad Institute Genome Sequencing Center for Infectious Disease"/>
            <person name="Wu L."/>
            <person name="Ma J."/>
        </authorList>
    </citation>
    <scope>NUCLEOTIDE SEQUENCE [LARGE SCALE GENOMIC DNA]</scope>
    <source>
        <strain evidence="7">KCTC 13193</strain>
    </source>
</reference>
<dbReference type="InterPro" id="IPR002328">
    <property type="entry name" value="ADH_Zn_CS"/>
</dbReference>
<dbReference type="InterPro" id="IPR050129">
    <property type="entry name" value="Zn_alcohol_dh"/>
</dbReference>
<comment type="similarity">
    <text evidence="4">Belongs to the zinc-containing alcohol dehydrogenase family.</text>
</comment>
<keyword evidence="3" id="KW-0560">Oxidoreductase</keyword>
<dbReference type="Gene3D" id="3.90.180.10">
    <property type="entry name" value="Medium-chain alcohol dehydrogenases, catalytic domain"/>
    <property type="match status" value="1"/>
</dbReference>
<dbReference type="SUPFAM" id="SSF51735">
    <property type="entry name" value="NAD(P)-binding Rossmann-fold domains"/>
    <property type="match status" value="1"/>
</dbReference>
<comment type="caution">
    <text evidence="6">The sequence shown here is derived from an EMBL/GenBank/DDBJ whole genome shotgun (WGS) entry which is preliminary data.</text>
</comment>
<comment type="cofactor">
    <cofactor evidence="4">
        <name>Zn(2+)</name>
        <dbReference type="ChEBI" id="CHEBI:29105"/>
    </cofactor>
</comment>
<proteinExistence type="inferred from homology"/>
<dbReference type="InterPro" id="IPR036291">
    <property type="entry name" value="NAD(P)-bd_dom_sf"/>
</dbReference>
<dbReference type="PROSITE" id="PS00059">
    <property type="entry name" value="ADH_ZINC"/>
    <property type="match status" value="1"/>
</dbReference>
<dbReference type="RefSeq" id="WP_390306951.1">
    <property type="nucleotide sequence ID" value="NZ_JBHRRZ010000032.1"/>
</dbReference>
<name>A0ABV7A7T0_9BACI</name>
<dbReference type="PANTHER" id="PTHR43401:SF5">
    <property type="entry name" value="ALCOHOL DEHYDROGENASE-RELATED"/>
    <property type="match status" value="1"/>
</dbReference>
<protein>
    <submittedName>
        <fullName evidence="6">Zinc-dependent alcohol dehydrogenase family protein</fullName>
    </submittedName>
</protein>
<dbReference type="Pfam" id="PF08240">
    <property type="entry name" value="ADH_N"/>
    <property type="match status" value="1"/>
</dbReference>
<keyword evidence="2 4" id="KW-0862">Zinc</keyword>
<evidence type="ECO:0000256" key="3">
    <source>
        <dbReference type="ARBA" id="ARBA00023002"/>
    </source>
</evidence>
<gene>
    <name evidence="6" type="ORF">ACFODW_12485</name>
</gene>
<dbReference type="SMART" id="SM00829">
    <property type="entry name" value="PKS_ER"/>
    <property type="match status" value="1"/>
</dbReference>
<dbReference type="Pfam" id="PF00107">
    <property type="entry name" value="ADH_zinc_N"/>
    <property type="match status" value="1"/>
</dbReference>
<keyword evidence="1 4" id="KW-0479">Metal-binding</keyword>
<dbReference type="InterPro" id="IPR011032">
    <property type="entry name" value="GroES-like_sf"/>
</dbReference>
<evidence type="ECO:0000256" key="4">
    <source>
        <dbReference type="RuleBase" id="RU361277"/>
    </source>
</evidence>
<evidence type="ECO:0000313" key="6">
    <source>
        <dbReference type="EMBL" id="MFC2949149.1"/>
    </source>
</evidence>